<proteinExistence type="predicted"/>
<dbReference type="InterPro" id="IPR036920">
    <property type="entry name" value="Ribosomal_uL16_sf"/>
</dbReference>
<dbReference type="Proteomes" id="UP000269396">
    <property type="component" value="Unassembled WGS sequence"/>
</dbReference>
<evidence type="ECO:0000313" key="3">
    <source>
        <dbReference type="Proteomes" id="UP000269396"/>
    </source>
</evidence>
<feature type="compositionally biased region" description="Low complexity" evidence="1">
    <location>
        <begin position="211"/>
        <end position="226"/>
    </location>
</feature>
<feature type="region of interest" description="Disordered" evidence="1">
    <location>
        <begin position="203"/>
        <end position="226"/>
    </location>
</feature>
<accession>A0A183P3V6</accession>
<dbReference type="STRING" id="31246.A0A183P3V6"/>
<dbReference type="GO" id="GO:0005840">
    <property type="term" value="C:ribosome"/>
    <property type="evidence" value="ECO:0007669"/>
    <property type="project" value="InterPro"/>
</dbReference>
<dbReference type="AlphaFoldDB" id="A0A183P3V6"/>
<dbReference type="EMBL" id="UZAL01029382">
    <property type="protein sequence ID" value="VDP47810.1"/>
    <property type="molecule type" value="Genomic_DNA"/>
</dbReference>
<keyword evidence="3" id="KW-1185">Reference proteome</keyword>
<organism evidence="2 3">
    <name type="scientific">Schistosoma mattheei</name>
    <dbReference type="NCBI Taxonomy" id="31246"/>
    <lineage>
        <taxon>Eukaryota</taxon>
        <taxon>Metazoa</taxon>
        <taxon>Spiralia</taxon>
        <taxon>Lophotrochozoa</taxon>
        <taxon>Platyhelminthes</taxon>
        <taxon>Trematoda</taxon>
        <taxon>Digenea</taxon>
        <taxon>Strigeidida</taxon>
        <taxon>Schistosomatoidea</taxon>
        <taxon>Schistosomatidae</taxon>
        <taxon>Schistosoma</taxon>
    </lineage>
</organism>
<dbReference type="SUPFAM" id="SSF54686">
    <property type="entry name" value="Ribosomal protein L16p/L10e"/>
    <property type="match status" value="1"/>
</dbReference>
<evidence type="ECO:0000313" key="2">
    <source>
        <dbReference type="EMBL" id="VDP47810.1"/>
    </source>
</evidence>
<protein>
    <submittedName>
        <fullName evidence="2">Uncharacterized protein</fullName>
    </submittedName>
</protein>
<dbReference type="Gene3D" id="3.90.1170.10">
    <property type="entry name" value="Ribosomal protein L10e/L16"/>
    <property type="match status" value="1"/>
</dbReference>
<gene>
    <name evidence="2" type="ORF">SMTD_LOCUS9042</name>
</gene>
<reference evidence="2 3" key="1">
    <citation type="submission" date="2018-11" db="EMBL/GenBank/DDBJ databases">
        <authorList>
            <consortium name="Pathogen Informatics"/>
        </authorList>
    </citation>
    <scope>NUCLEOTIDE SEQUENCE [LARGE SCALE GENOMIC DNA]</scope>
    <source>
        <strain>Denwood</strain>
        <strain evidence="3">Zambia</strain>
    </source>
</reference>
<dbReference type="GO" id="GO:0003735">
    <property type="term" value="F:structural constituent of ribosome"/>
    <property type="evidence" value="ECO:0007669"/>
    <property type="project" value="InterPro"/>
</dbReference>
<sequence length="263" mass="30181">MGQKLYSPLLDKVFENDVIFKQNVKLTLLYLLNMFLSVYLSANIHHYSTPVKAERIIVELGGYLNWREAYRILSRAADNLPFHARFISQELLDTESQIEAYIKEKNMDLTRSSLLIVSLFIQIVYVKSQSNCNFTNLIECCSIEGGKQALTFIQSQPTGINTEQVVKYYTDLCKFRTLYEQASFIKAQYEKLSTADLTTMFTTPRPTQKSTITPRTTPRPTITTQRPTITTQKPTITTQKPTYTILRTTEKSTTQIMNKTNAP</sequence>
<dbReference type="GO" id="GO:0006412">
    <property type="term" value="P:translation"/>
    <property type="evidence" value="ECO:0007669"/>
    <property type="project" value="InterPro"/>
</dbReference>
<name>A0A183P3V6_9TREM</name>
<evidence type="ECO:0000256" key="1">
    <source>
        <dbReference type="SAM" id="MobiDB-lite"/>
    </source>
</evidence>